<proteinExistence type="predicted"/>
<accession>A0A4Y7TEJ5</accession>
<dbReference type="Proteomes" id="UP000298030">
    <property type="component" value="Unassembled WGS sequence"/>
</dbReference>
<comment type="caution">
    <text evidence="2">The sequence shown here is derived from an EMBL/GenBank/DDBJ whole genome shotgun (WGS) entry which is preliminary data.</text>
</comment>
<keyword evidence="3" id="KW-1185">Reference proteome</keyword>
<evidence type="ECO:0000313" key="3">
    <source>
        <dbReference type="Proteomes" id="UP000298030"/>
    </source>
</evidence>
<organism evidence="2 3">
    <name type="scientific">Coprinellus micaceus</name>
    <name type="common">Glistening ink-cap mushroom</name>
    <name type="synonym">Coprinus micaceus</name>
    <dbReference type="NCBI Taxonomy" id="71717"/>
    <lineage>
        <taxon>Eukaryota</taxon>
        <taxon>Fungi</taxon>
        <taxon>Dikarya</taxon>
        <taxon>Basidiomycota</taxon>
        <taxon>Agaricomycotina</taxon>
        <taxon>Agaricomycetes</taxon>
        <taxon>Agaricomycetidae</taxon>
        <taxon>Agaricales</taxon>
        <taxon>Agaricineae</taxon>
        <taxon>Psathyrellaceae</taxon>
        <taxon>Coprinellus</taxon>
    </lineage>
</organism>
<gene>
    <name evidence="2" type="ORF">FA13DRAFT_248977</name>
</gene>
<evidence type="ECO:0000313" key="2">
    <source>
        <dbReference type="EMBL" id="TEB32358.1"/>
    </source>
</evidence>
<dbReference type="EMBL" id="QPFP01000015">
    <property type="protein sequence ID" value="TEB32358.1"/>
    <property type="molecule type" value="Genomic_DNA"/>
</dbReference>
<evidence type="ECO:0000256" key="1">
    <source>
        <dbReference type="SAM" id="MobiDB-lite"/>
    </source>
</evidence>
<dbReference type="AlphaFoldDB" id="A0A4Y7TEJ5"/>
<protein>
    <submittedName>
        <fullName evidence="2">Uncharacterized protein</fullName>
    </submittedName>
</protein>
<feature type="region of interest" description="Disordered" evidence="1">
    <location>
        <begin position="32"/>
        <end position="69"/>
    </location>
</feature>
<reference evidence="2 3" key="1">
    <citation type="journal article" date="2019" name="Nat. Ecol. Evol.">
        <title>Megaphylogeny resolves global patterns of mushroom evolution.</title>
        <authorList>
            <person name="Varga T."/>
            <person name="Krizsan K."/>
            <person name="Foldi C."/>
            <person name="Dima B."/>
            <person name="Sanchez-Garcia M."/>
            <person name="Sanchez-Ramirez S."/>
            <person name="Szollosi G.J."/>
            <person name="Szarkandi J.G."/>
            <person name="Papp V."/>
            <person name="Albert L."/>
            <person name="Andreopoulos W."/>
            <person name="Angelini C."/>
            <person name="Antonin V."/>
            <person name="Barry K.W."/>
            <person name="Bougher N.L."/>
            <person name="Buchanan P."/>
            <person name="Buyck B."/>
            <person name="Bense V."/>
            <person name="Catcheside P."/>
            <person name="Chovatia M."/>
            <person name="Cooper J."/>
            <person name="Damon W."/>
            <person name="Desjardin D."/>
            <person name="Finy P."/>
            <person name="Geml J."/>
            <person name="Haridas S."/>
            <person name="Hughes K."/>
            <person name="Justo A."/>
            <person name="Karasinski D."/>
            <person name="Kautmanova I."/>
            <person name="Kiss B."/>
            <person name="Kocsube S."/>
            <person name="Kotiranta H."/>
            <person name="LaButti K.M."/>
            <person name="Lechner B.E."/>
            <person name="Liimatainen K."/>
            <person name="Lipzen A."/>
            <person name="Lukacs Z."/>
            <person name="Mihaltcheva S."/>
            <person name="Morgado L.N."/>
            <person name="Niskanen T."/>
            <person name="Noordeloos M.E."/>
            <person name="Ohm R.A."/>
            <person name="Ortiz-Santana B."/>
            <person name="Ovrebo C."/>
            <person name="Racz N."/>
            <person name="Riley R."/>
            <person name="Savchenko A."/>
            <person name="Shiryaev A."/>
            <person name="Soop K."/>
            <person name="Spirin V."/>
            <person name="Szebenyi C."/>
            <person name="Tomsovsky M."/>
            <person name="Tulloss R.E."/>
            <person name="Uehling J."/>
            <person name="Grigoriev I.V."/>
            <person name="Vagvolgyi C."/>
            <person name="Papp T."/>
            <person name="Martin F.M."/>
            <person name="Miettinen O."/>
            <person name="Hibbett D.S."/>
            <person name="Nagy L.G."/>
        </authorList>
    </citation>
    <scope>NUCLEOTIDE SEQUENCE [LARGE SCALE GENOMIC DNA]</scope>
    <source>
        <strain evidence="2 3">FP101781</strain>
    </source>
</reference>
<name>A0A4Y7TEJ5_COPMI</name>
<sequence>MVAQFLGVPSSISCKRLRLLNRRSDACGFREGKRKLSARGLPHSEAPGSPMMAGQRTRGPRPFLSSSSW</sequence>